<dbReference type="EMBL" id="JACHHF010000003">
    <property type="protein sequence ID" value="MBB5175862.1"/>
    <property type="molecule type" value="Genomic_DNA"/>
</dbReference>
<evidence type="ECO:0000313" key="2">
    <source>
        <dbReference type="EMBL" id="MBB5175862.1"/>
    </source>
</evidence>
<sequence length="134" mass="15283">MKFFEALRWPNDHMDLRYETDKYSNLPIVTHVFDTEDRANDADLDYVTREFGPKIKAAQDRIESNRVIMLVLYIAAVLLPALVLTVTKGTILPAGFAIVYAFVVIFVVEMFNQVTINRMLKEIDDGVGQGTRRA</sequence>
<proteinExistence type="predicted"/>
<feature type="transmembrane region" description="Helical" evidence="1">
    <location>
        <begin position="67"/>
        <end position="85"/>
    </location>
</feature>
<evidence type="ECO:0000256" key="1">
    <source>
        <dbReference type="SAM" id="Phobius"/>
    </source>
</evidence>
<dbReference type="RefSeq" id="WP_183673539.1">
    <property type="nucleotide sequence ID" value="NZ_CBCRYX010000002.1"/>
</dbReference>
<keyword evidence="1" id="KW-0472">Membrane</keyword>
<evidence type="ECO:0000313" key="3">
    <source>
        <dbReference type="Proteomes" id="UP000579136"/>
    </source>
</evidence>
<comment type="caution">
    <text evidence="2">The sequence shown here is derived from an EMBL/GenBank/DDBJ whole genome shotgun (WGS) entry which is preliminary data.</text>
</comment>
<keyword evidence="1" id="KW-1133">Transmembrane helix</keyword>
<protein>
    <submittedName>
        <fullName evidence="2">Uncharacterized protein</fullName>
    </submittedName>
</protein>
<keyword evidence="1" id="KW-0812">Transmembrane</keyword>
<keyword evidence="3" id="KW-1185">Reference proteome</keyword>
<reference evidence="2 3" key="1">
    <citation type="submission" date="2020-08" db="EMBL/GenBank/DDBJ databases">
        <title>Genomic Encyclopedia of Type Strains, Phase IV (KMG-IV): sequencing the most valuable type-strain genomes for metagenomic binning, comparative biology and taxonomic classification.</title>
        <authorList>
            <person name="Goeker M."/>
        </authorList>
    </citation>
    <scope>NUCLEOTIDE SEQUENCE [LARGE SCALE GENOMIC DNA]</scope>
    <source>
        <strain evidence="2 3">DSM 19163</strain>
    </source>
</reference>
<organism evidence="2 3">
    <name type="scientific">Nosocomiicoccus ampullae</name>
    <dbReference type="NCBI Taxonomy" id="489910"/>
    <lineage>
        <taxon>Bacteria</taxon>
        <taxon>Bacillati</taxon>
        <taxon>Bacillota</taxon>
        <taxon>Bacilli</taxon>
        <taxon>Bacillales</taxon>
        <taxon>Staphylococcaceae</taxon>
        <taxon>Nosocomiicoccus</taxon>
    </lineage>
</organism>
<dbReference type="AlphaFoldDB" id="A0A9Q2CZL6"/>
<accession>A0A9Q2CZL6</accession>
<dbReference type="Proteomes" id="UP000579136">
    <property type="component" value="Unassembled WGS sequence"/>
</dbReference>
<gene>
    <name evidence="2" type="ORF">HNQ45_000737</name>
</gene>
<feature type="transmembrane region" description="Helical" evidence="1">
    <location>
        <begin position="91"/>
        <end position="111"/>
    </location>
</feature>
<name>A0A9Q2CZL6_9STAP</name>